<keyword evidence="2" id="KW-1185">Reference proteome</keyword>
<sequence>MRSCSSLVICCGVPRAAAVEGARHRLLPQSRCVRRPRHCIALPFPHHRVWISINSKSLTVNCYRCCLFAAVAELIICP</sequence>
<proteinExistence type="predicted"/>
<evidence type="ECO:0000313" key="1">
    <source>
        <dbReference type="EMBL" id="TKW17175.1"/>
    </source>
</evidence>
<accession>A0A4U6UPJ8</accession>
<dbReference type="EMBL" id="CM016556">
    <property type="protein sequence ID" value="TKW17175.1"/>
    <property type="molecule type" value="Genomic_DNA"/>
</dbReference>
<dbReference type="Gramene" id="TKW17175">
    <property type="protein sequence ID" value="TKW17175"/>
    <property type="gene ID" value="SEVIR_5G349000v2"/>
</dbReference>
<dbReference type="Proteomes" id="UP000298652">
    <property type="component" value="Chromosome 5"/>
</dbReference>
<dbReference type="AlphaFoldDB" id="A0A4U6UPJ8"/>
<reference evidence="1" key="1">
    <citation type="submission" date="2019-03" db="EMBL/GenBank/DDBJ databases">
        <title>WGS assembly of Setaria viridis.</title>
        <authorList>
            <person name="Huang P."/>
            <person name="Jenkins J."/>
            <person name="Grimwood J."/>
            <person name="Barry K."/>
            <person name="Healey A."/>
            <person name="Mamidi S."/>
            <person name="Sreedasyam A."/>
            <person name="Shu S."/>
            <person name="Feldman M."/>
            <person name="Wu J."/>
            <person name="Yu Y."/>
            <person name="Chen C."/>
            <person name="Johnson J."/>
            <person name="Rokhsar D."/>
            <person name="Baxter I."/>
            <person name="Schmutz J."/>
            <person name="Brutnell T."/>
            <person name="Kellogg E."/>
        </authorList>
    </citation>
    <scope>NUCLEOTIDE SEQUENCE [LARGE SCALE GENOMIC DNA]</scope>
</reference>
<protein>
    <submittedName>
        <fullName evidence="1">Uncharacterized protein</fullName>
    </submittedName>
</protein>
<gene>
    <name evidence="1" type="ORF">SEVIR_5G349000v2</name>
</gene>
<evidence type="ECO:0000313" key="2">
    <source>
        <dbReference type="Proteomes" id="UP000298652"/>
    </source>
</evidence>
<organism evidence="1 2">
    <name type="scientific">Setaria viridis</name>
    <name type="common">Green bristlegrass</name>
    <name type="synonym">Setaria italica subsp. viridis</name>
    <dbReference type="NCBI Taxonomy" id="4556"/>
    <lineage>
        <taxon>Eukaryota</taxon>
        <taxon>Viridiplantae</taxon>
        <taxon>Streptophyta</taxon>
        <taxon>Embryophyta</taxon>
        <taxon>Tracheophyta</taxon>
        <taxon>Spermatophyta</taxon>
        <taxon>Magnoliopsida</taxon>
        <taxon>Liliopsida</taxon>
        <taxon>Poales</taxon>
        <taxon>Poaceae</taxon>
        <taxon>PACMAD clade</taxon>
        <taxon>Panicoideae</taxon>
        <taxon>Panicodae</taxon>
        <taxon>Paniceae</taxon>
        <taxon>Cenchrinae</taxon>
        <taxon>Setaria</taxon>
    </lineage>
</organism>
<name>A0A4U6UPJ8_SETVI</name>